<dbReference type="RefSeq" id="WP_076382762.1">
    <property type="nucleotide sequence ID" value="NZ_AP017422.1"/>
</dbReference>
<dbReference type="KEGG" id="fln:FLA_1938"/>
<sequence length="322" mass="35898">MLYLNTSDIQQLPLQWSEVVSCIESAVQTMPATDYAQPVKPYLRYNNLTNRIIAMPAYVGGNIGFSGIKWIASFPDNTRQGIPRAHSVTVLNEADTGIPCCIINSAVTSGIRTAGVSAFVLSKFLTYRQRSGLIAGITGFGPIGQLHLKMLLSLFGNNISAVRIFDLKPIEEALLKEWPDGKVTQVSSWEEAYMDADVFITCTVSSNRYINKPPKKGSVHLNVSLRDYEPDFVHHADMIIVDDWEEVCRENTDIEKMHQDKQLQKQDTVNLGALLNNSVWSRLSDDAVVMFNPMGMAIFDVAVASYYYRRSIAESAGTLLNY</sequence>
<dbReference type="PANTHER" id="PTHR13812">
    <property type="entry name" value="KETIMINE REDUCTASE MU-CRYSTALLIN"/>
    <property type="match status" value="1"/>
</dbReference>
<dbReference type="STRING" id="477680.SAMN05421788_1173"/>
<accession>A0A173MEK0</accession>
<name>A0A173MEK0_9BACT</name>
<dbReference type="Pfam" id="PF02423">
    <property type="entry name" value="OCD_Mu_crystall"/>
    <property type="match status" value="1"/>
</dbReference>
<protein>
    <submittedName>
        <fullName evidence="1">Ornithine cyclodeaminase</fullName>
    </submittedName>
</protein>
<dbReference type="PIRSF" id="PIRSF001439">
    <property type="entry name" value="CryM"/>
    <property type="match status" value="1"/>
</dbReference>
<organism evidence="1 2">
    <name type="scientific">Filimonas lacunae</name>
    <dbReference type="NCBI Taxonomy" id="477680"/>
    <lineage>
        <taxon>Bacteria</taxon>
        <taxon>Pseudomonadati</taxon>
        <taxon>Bacteroidota</taxon>
        <taxon>Chitinophagia</taxon>
        <taxon>Chitinophagales</taxon>
        <taxon>Chitinophagaceae</taxon>
        <taxon>Filimonas</taxon>
    </lineage>
</organism>
<dbReference type="Gene3D" id="3.30.1780.10">
    <property type="entry name" value="ornithine cyclodeaminase, domain 1"/>
    <property type="match status" value="1"/>
</dbReference>
<dbReference type="GO" id="GO:0005737">
    <property type="term" value="C:cytoplasm"/>
    <property type="evidence" value="ECO:0007669"/>
    <property type="project" value="TreeGrafter"/>
</dbReference>
<dbReference type="SUPFAM" id="SSF51735">
    <property type="entry name" value="NAD(P)-binding Rossmann-fold domains"/>
    <property type="match status" value="1"/>
</dbReference>
<dbReference type="InterPro" id="IPR036291">
    <property type="entry name" value="NAD(P)-bd_dom_sf"/>
</dbReference>
<reference evidence="2" key="1">
    <citation type="submission" date="2017-01" db="EMBL/GenBank/DDBJ databases">
        <authorList>
            <person name="Varghese N."/>
            <person name="Submissions S."/>
        </authorList>
    </citation>
    <scope>NUCLEOTIDE SEQUENCE [LARGE SCALE GENOMIC DNA]</scope>
    <source>
        <strain evidence="2">DSM 21054</strain>
    </source>
</reference>
<proteinExistence type="predicted"/>
<dbReference type="InterPro" id="IPR023401">
    <property type="entry name" value="ODC_N"/>
</dbReference>
<dbReference type="PANTHER" id="PTHR13812:SF19">
    <property type="entry name" value="KETIMINE REDUCTASE MU-CRYSTALLIN"/>
    <property type="match status" value="1"/>
</dbReference>
<evidence type="ECO:0000313" key="2">
    <source>
        <dbReference type="Proteomes" id="UP000186917"/>
    </source>
</evidence>
<dbReference type="InterPro" id="IPR003462">
    <property type="entry name" value="ODC_Mu_crystall"/>
</dbReference>
<dbReference type="OrthoDB" id="9792005at2"/>
<evidence type="ECO:0000313" key="1">
    <source>
        <dbReference type="EMBL" id="SIT34507.1"/>
    </source>
</evidence>
<keyword evidence="2" id="KW-1185">Reference proteome</keyword>
<dbReference type="Gene3D" id="3.40.50.720">
    <property type="entry name" value="NAD(P)-binding Rossmann-like Domain"/>
    <property type="match status" value="1"/>
</dbReference>
<dbReference type="Proteomes" id="UP000186917">
    <property type="component" value="Unassembled WGS sequence"/>
</dbReference>
<dbReference type="AlphaFoldDB" id="A0A173MEK0"/>
<dbReference type="EMBL" id="FTOR01000017">
    <property type="protein sequence ID" value="SIT34507.1"/>
    <property type="molecule type" value="Genomic_DNA"/>
</dbReference>
<gene>
    <name evidence="1" type="ORF">SAMN05421788_1173</name>
</gene>